<proteinExistence type="inferred from homology"/>
<evidence type="ECO:0000256" key="1">
    <source>
        <dbReference type="ARBA" id="ARBA00004141"/>
    </source>
</evidence>
<evidence type="ECO:0000256" key="7">
    <source>
        <dbReference type="SAM" id="Phobius"/>
    </source>
</evidence>
<feature type="transmembrane region" description="Helical" evidence="7">
    <location>
        <begin position="69"/>
        <end position="95"/>
    </location>
</feature>
<dbReference type="AlphaFoldDB" id="A0A439CX94"/>
<evidence type="ECO:0000256" key="4">
    <source>
        <dbReference type="ARBA" id="ARBA00023136"/>
    </source>
</evidence>
<organism evidence="9 10">
    <name type="scientific">Xylaria grammica</name>
    <dbReference type="NCBI Taxonomy" id="363999"/>
    <lineage>
        <taxon>Eukaryota</taxon>
        <taxon>Fungi</taxon>
        <taxon>Dikarya</taxon>
        <taxon>Ascomycota</taxon>
        <taxon>Pezizomycotina</taxon>
        <taxon>Sordariomycetes</taxon>
        <taxon>Xylariomycetidae</taxon>
        <taxon>Xylariales</taxon>
        <taxon>Xylariaceae</taxon>
        <taxon>Xylaria</taxon>
    </lineage>
</organism>
<evidence type="ECO:0000313" key="9">
    <source>
        <dbReference type="EMBL" id="RWA06756.1"/>
    </source>
</evidence>
<dbReference type="Proteomes" id="UP000286045">
    <property type="component" value="Unassembled WGS sequence"/>
</dbReference>
<evidence type="ECO:0000259" key="8">
    <source>
        <dbReference type="Pfam" id="PF20684"/>
    </source>
</evidence>
<keyword evidence="4 7" id="KW-0472">Membrane</keyword>
<feature type="compositionally biased region" description="Low complexity" evidence="6">
    <location>
        <begin position="333"/>
        <end position="348"/>
    </location>
</feature>
<sequence length="378" mass="41576">MAPYTESTLPLEIIAGLPPNLQAQVPHYDETMQPNIYAACIISIVAAYIAVSLRLWGRRLRSQNLWWDDYLCLVALFLVSVFTAIALYVTVLGLGRWTIKVAVEHPENLLPFAKATISGSVIYSPALLASKLSLLFLFYRIFPSKRYKWTLIVVGIFVISYSIVALLVNLLHCMPIERNWDNTIKGYCFNLGVEPVLLAVFNVITDFVIFVLPLPYIWRLNTSFRAKLQLSSILALGSFVIVVAIIRSVQVSGLGYTDGFWDNGPDVLWSDVEVCMAVVAACLPVLRPVFNKLVYGDHNAPAKEAEFSRNVVTIGGSEIPMNKLGSKTQAGETNASKSTTNTTKTTSSGPGGDAGISTVGLIDRQDMASTKSMVERED</sequence>
<reference evidence="9 10" key="1">
    <citation type="submission" date="2018-12" db="EMBL/GenBank/DDBJ databases">
        <title>Draft genome sequence of Xylaria grammica IHI A82.</title>
        <authorList>
            <person name="Buettner E."/>
            <person name="Kellner H."/>
        </authorList>
    </citation>
    <scope>NUCLEOTIDE SEQUENCE [LARGE SCALE GENOMIC DNA]</scope>
    <source>
        <strain evidence="9 10">IHI A82</strain>
    </source>
</reference>
<feature type="transmembrane region" description="Helical" evidence="7">
    <location>
        <begin position="230"/>
        <end position="247"/>
    </location>
</feature>
<protein>
    <recommendedName>
        <fullName evidence="8">Rhodopsin domain-containing protein</fullName>
    </recommendedName>
</protein>
<keyword evidence="2 7" id="KW-0812">Transmembrane</keyword>
<dbReference type="InterPro" id="IPR049326">
    <property type="entry name" value="Rhodopsin_dom_fungi"/>
</dbReference>
<feature type="transmembrane region" description="Helical" evidence="7">
    <location>
        <begin position="196"/>
        <end position="218"/>
    </location>
</feature>
<dbReference type="PANTHER" id="PTHR33048">
    <property type="entry name" value="PTH11-LIKE INTEGRAL MEMBRANE PROTEIN (AFU_ORTHOLOGUE AFUA_5G11245)"/>
    <property type="match status" value="1"/>
</dbReference>
<keyword evidence="10" id="KW-1185">Reference proteome</keyword>
<dbReference type="PANTHER" id="PTHR33048:SF47">
    <property type="entry name" value="INTEGRAL MEMBRANE PROTEIN-RELATED"/>
    <property type="match status" value="1"/>
</dbReference>
<comment type="similarity">
    <text evidence="5">Belongs to the SAT4 family.</text>
</comment>
<evidence type="ECO:0000313" key="10">
    <source>
        <dbReference type="Proteomes" id="UP000286045"/>
    </source>
</evidence>
<dbReference type="Pfam" id="PF20684">
    <property type="entry name" value="Fung_rhodopsin"/>
    <property type="match status" value="1"/>
</dbReference>
<comment type="caution">
    <text evidence="9">The sequence shown here is derived from an EMBL/GenBank/DDBJ whole genome shotgun (WGS) entry which is preliminary data.</text>
</comment>
<evidence type="ECO:0000256" key="5">
    <source>
        <dbReference type="ARBA" id="ARBA00038359"/>
    </source>
</evidence>
<feature type="transmembrane region" description="Helical" evidence="7">
    <location>
        <begin position="151"/>
        <end position="171"/>
    </location>
</feature>
<gene>
    <name evidence="9" type="ORF">EKO27_g8352</name>
</gene>
<comment type="subcellular location">
    <subcellularLocation>
        <location evidence="1">Membrane</location>
        <topology evidence="1">Multi-pass membrane protein</topology>
    </subcellularLocation>
</comment>
<dbReference type="InterPro" id="IPR052337">
    <property type="entry name" value="SAT4-like"/>
</dbReference>
<feature type="region of interest" description="Disordered" evidence="6">
    <location>
        <begin position="322"/>
        <end position="378"/>
    </location>
</feature>
<feature type="domain" description="Rhodopsin" evidence="8">
    <location>
        <begin position="53"/>
        <end position="291"/>
    </location>
</feature>
<accession>A0A439CX94</accession>
<dbReference type="GO" id="GO:0016020">
    <property type="term" value="C:membrane"/>
    <property type="evidence" value="ECO:0007669"/>
    <property type="project" value="UniProtKB-SubCell"/>
</dbReference>
<evidence type="ECO:0000256" key="6">
    <source>
        <dbReference type="SAM" id="MobiDB-lite"/>
    </source>
</evidence>
<evidence type="ECO:0000256" key="2">
    <source>
        <dbReference type="ARBA" id="ARBA00022692"/>
    </source>
</evidence>
<feature type="transmembrane region" description="Helical" evidence="7">
    <location>
        <begin position="267"/>
        <end position="286"/>
    </location>
</feature>
<name>A0A439CX94_9PEZI</name>
<feature type="transmembrane region" description="Helical" evidence="7">
    <location>
        <begin position="36"/>
        <end position="57"/>
    </location>
</feature>
<evidence type="ECO:0000256" key="3">
    <source>
        <dbReference type="ARBA" id="ARBA00022989"/>
    </source>
</evidence>
<dbReference type="EMBL" id="RYZI01000310">
    <property type="protein sequence ID" value="RWA06756.1"/>
    <property type="molecule type" value="Genomic_DNA"/>
</dbReference>
<feature type="transmembrane region" description="Helical" evidence="7">
    <location>
        <begin position="115"/>
        <end position="139"/>
    </location>
</feature>
<keyword evidence="3 7" id="KW-1133">Transmembrane helix</keyword>